<evidence type="ECO:0000313" key="7">
    <source>
        <dbReference type="EMBL" id="KAA6438385.1"/>
    </source>
</evidence>
<dbReference type="EMBL" id="VBSN01000049">
    <property type="protein sequence ID" value="KAA6438385.1"/>
    <property type="molecule type" value="Genomic_DNA"/>
</dbReference>
<keyword evidence="4 6" id="KW-1133">Transmembrane helix</keyword>
<dbReference type="Pfam" id="PF03706">
    <property type="entry name" value="LPG_synthase_TM"/>
    <property type="match status" value="1"/>
</dbReference>
<dbReference type="NCBIfam" id="TIGR00374">
    <property type="entry name" value="flippase-like domain"/>
    <property type="match status" value="1"/>
</dbReference>
<evidence type="ECO:0000256" key="5">
    <source>
        <dbReference type="ARBA" id="ARBA00023136"/>
    </source>
</evidence>
<evidence type="ECO:0000256" key="2">
    <source>
        <dbReference type="ARBA" id="ARBA00022475"/>
    </source>
</evidence>
<feature type="transmembrane region" description="Helical" evidence="6">
    <location>
        <begin position="116"/>
        <end position="141"/>
    </location>
</feature>
<dbReference type="Proteomes" id="UP000323994">
    <property type="component" value="Unassembled WGS sequence"/>
</dbReference>
<sequence>MKPGKRILKIVITIAILISFAVLIKTTDLHKVISSIRLIGFRFTLLLLLTFVAYLFAAIGWKYCFRKEARILAVRDLFIIRHIGEMLSLVNPASVIGGEAMKIYMLQNKGIEKTDIVASVLIARVMMALTQVAVFLVSLAVVYSSNTPLFDFFPTAGLQPAAVFIVLTMLIVLSGNRIYMQPLYKNSGLYSFMKNLVRKWEIKQIIKAMNHFFRNDSKGLACCTLFFFMHWIIGSLEIYFILLFLGIKAGIFQIILVDMGIVLFKAAGAFIPGQIGVEEIGNKIMLGFIGITDYEIWITVSILRRTRQLFWIVTGLTAYMIYSKKPGNLPDLS</sequence>
<keyword evidence="5 6" id="KW-0472">Membrane</keyword>
<dbReference type="PANTHER" id="PTHR39087">
    <property type="entry name" value="UPF0104 MEMBRANE PROTEIN MJ1595"/>
    <property type="match status" value="1"/>
</dbReference>
<dbReference type="GO" id="GO:0005886">
    <property type="term" value="C:plasma membrane"/>
    <property type="evidence" value="ECO:0007669"/>
    <property type="project" value="UniProtKB-SubCell"/>
</dbReference>
<keyword evidence="3 6" id="KW-0812">Transmembrane</keyword>
<comment type="caution">
    <text evidence="7">The sequence shown here is derived from an EMBL/GenBank/DDBJ whole genome shotgun (WGS) entry which is preliminary data.</text>
</comment>
<dbReference type="AlphaFoldDB" id="A0A5M8QQD2"/>
<evidence type="ECO:0000256" key="4">
    <source>
        <dbReference type="ARBA" id="ARBA00022989"/>
    </source>
</evidence>
<proteinExistence type="predicted"/>
<keyword evidence="2" id="KW-1003">Cell membrane</keyword>
<comment type="subcellular location">
    <subcellularLocation>
        <location evidence="1">Cell membrane</location>
        <topology evidence="1">Multi-pass membrane protein</topology>
    </subcellularLocation>
</comment>
<feature type="transmembrane region" description="Helical" evidence="6">
    <location>
        <begin position="39"/>
        <end position="61"/>
    </location>
</feature>
<organism evidence="7 8">
    <name type="scientific">Dyadobacter flavalbus</name>
    <dbReference type="NCBI Taxonomy" id="2579942"/>
    <lineage>
        <taxon>Bacteria</taxon>
        <taxon>Pseudomonadati</taxon>
        <taxon>Bacteroidota</taxon>
        <taxon>Cytophagia</taxon>
        <taxon>Cytophagales</taxon>
        <taxon>Spirosomataceae</taxon>
        <taxon>Dyadobacter</taxon>
    </lineage>
</organism>
<dbReference type="InterPro" id="IPR022791">
    <property type="entry name" value="L-PG_synthase/AglD"/>
</dbReference>
<dbReference type="PANTHER" id="PTHR39087:SF2">
    <property type="entry name" value="UPF0104 MEMBRANE PROTEIN MJ1595"/>
    <property type="match status" value="1"/>
</dbReference>
<evidence type="ECO:0000256" key="6">
    <source>
        <dbReference type="SAM" id="Phobius"/>
    </source>
</evidence>
<accession>A0A5M8QQD2</accession>
<feature type="transmembrane region" description="Helical" evidence="6">
    <location>
        <begin position="308"/>
        <end position="323"/>
    </location>
</feature>
<feature type="transmembrane region" description="Helical" evidence="6">
    <location>
        <begin position="161"/>
        <end position="179"/>
    </location>
</feature>
<feature type="transmembrane region" description="Helical" evidence="6">
    <location>
        <begin position="219"/>
        <end position="245"/>
    </location>
</feature>
<evidence type="ECO:0000256" key="3">
    <source>
        <dbReference type="ARBA" id="ARBA00022692"/>
    </source>
</evidence>
<gene>
    <name evidence="7" type="ORF">FEM33_16985</name>
</gene>
<name>A0A5M8QQD2_9BACT</name>
<evidence type="ECO:0000313" key="8">
    <source>
        <dbReference type="Proteomes" id="UP000323994"/>
    </source>
</evidence>
<feature type="transmembrane region" description="Helical" evidence="6">
    <location>
        <begin position="7"/>
        <end position="27"/>
    </location>
</feature>
<protein>
    <submittedName>
        <fullName evidence="7">Flippase-like domain-containing protein</fullName>
    </submittedName>
</protein>
<keyword evidence="8" id="KW-1185">Reference proteome</keyword>
<evidence type="ECO:0000256" key="1">
    <source>
        <dbReference type="ARBA" id="ARBA00004651"/>
    </source>
</evidence>
<feature type="transmembrane region" description="Helical" evidence="6">
    <location>
        <begin position="251"/>
        <end position="272"/>
    </location>
</feature>
<reference evidence="7 8" key="1">
    <citation type="submission" date="2019-05" db="EMBL/GenBank/DDBJ databases">
        <authorList>
            <person name="Qu J.-H."/>
        </authorList>
    </citation>
    <scope>NUCLEOTIDE SEQUENCE [LARGE SCALE GENOMIC DNA]</scope>
    <source>
        <strain evidence="7 8">NS28</strain>
    </source>
</reference>